<evidence type="ECO:0000256" key="2">
    <source>
        <dbReference type="ARBA" id="ARBA00022840"/>
    </source>
</evidence>
<dbReference type="RefSeq" id="WP_290595266.1">
    <property type="nucleotide sequence ID" value="NZ_CAKZIO010000003.1"/>
</dbReference>
<dbReference type="SUPFAM" id="SSF52540">
    <property type="entry name" value="P-loop containing nucleoside triphosphate hydrolases"/>
    <property type="match status" value="1"/>
</dbReference>
<feature type="binding site" evidence="4">
    <location>
        <begin position="32"/>
        <end position="39"/>
    </location>
    <ligand>
        <name>ATP</name>
        <dbReference type="ChEBI" id="CHEBI:30616"/>
    </ligand>
</feature>
<dbReference type="AlphaFoldDB" id="A0A2W5ICX7"/>
<dbReference type="NCBIfam" id="NF003828">
    <property type="entry name" value="PRK05416.1"/>
    <property type="match status" value="1"/>
</dbReference>
<dbReference type="InterPro" id="IPR053931">
    <property type="entry name" value="RapZ_C"/>
</dbReference>
<keyword evidence="1 4" id="KW-0547">Nucleotide-binding</keyword>
<evidence type="ECO:0000259" key="6">
    <source>
        <dbReference type="Pfam" id="PF22740"/>
    </source>
</evidence>
<feature type="binding site" evidence="4">
    <location>
        <begin position="83"/>
        <end position="86"/>
    </location>
    <ligand>
        <name>GTP</name>
        <dbReference type="ChEBI" id="CHEBI:37565"/>
    </ligand>
</feature>
<feature type="domain" description="RapZ-like N-terminal" evidence="5">
    <location>
        <begin position="25"/>
        <end position="177"/>
    </location>
</feature>
<comment type="caution">
    <text evidence="7">The sequence shown here is derived from an EMBL/GenBank/DDBJ whole genome shotgun (WGS) entry which is preliminary data.</text>
</comment>
<organism evidence="7 8">
    <name type="scientific">Lawsonella clevelandensis</name>
    <dbReference type="NCBI Taxonomy" id="1528099"/>
    <lineage>
        <taxon>Bacteria</taxon>
        <taxon>Bacillati</taxon>
        <taxon>Actinomycetota</taxon>
        <taxon>Actinomycetes</taxon>
        <taxon>Mycobacteriales</taxon>
        <taxon>Lawsonellaceae</taxon>
        <taxon>Lawsonella</taxon>
    </lineage>
</organism>
<dbReference type="InterPro" id="IPR005337">
    <property type="entry name" value="RapZ-like"/>
</dbReference>
<dbReference type="PIRSF" id="PIRSF005052">
    <property type="entry name" value="P-loopkin"/>
    <property type="match status" value="1"/>
</dbReference>
<dbReference type="GO" id="GO:0005524">
    <property type="term" value="F:ATP binding"/>
    <property type="evidence" value="ECO:0007669"/>
    <property type="project" value="UniProtKB-UniRule"/>
</dbReference>
<dbReference type="Proteomes" id="UP000248606">
    <property type="component" value="Unassembled WGS sequence"/>
</dbReference>
<sequence length="309" mass="34586">MGITTNAHIVDSRESEARPVSTDPLEIVLITGMSGAGRGTAARLLEEFGWYVVDNLPLELIVRTAEITQNSKRDIRRLAIVTDVRSQNFSGSLDFVVHELRARGWSPRVLFLDATDEVLIRRYNQLRKTRPLQDKRPLEEGIRDERELLADLKNHADLVVDTSRLTSTKLRERLSEFRASGDKGLDIIVESFGFKYGVPLDADFVVDMRFLPNPYWVPTLRPHSGLDSGVSEYVLNNKVAAEFIDNFARMIVLATPGYRAEGKAYVLLGVGCTGGKHRSVATTMELTRRLAEALPDANVTAVHRDLGRE</sequence>
<dbReference type="InterPro" id="IPR053930">
    <property type="entry name" value="RapZ-like_N"/>
</dbReference>
<gene>
    <name evidence="7" type="ORF">DI579_01960</name>
</gene>
<dbReference type="HAMAP" id="MF_00636">
    <property type="entry name" value="RapZ_like"/>
    <property type="match status" value="1"/>
</dbReference>
<evidence type="ECO:0000313" key="8">
    <source>
        <dbReference type="Proteomes" id="UP000248606"/>
    </source>
</evidence>
<feature type="domain" description="RapZ C-terminal" evidence="6">
    <location>
        <begin position="186"/>
        <end position="306"/>
    </location>
</feature>
<dbReference type="EMBL" id="QFOZ01000001">
    <property type="protein sequence ID" value="PZP89941.1"/>
    <property type="molecule type" value="Genomic_DNA"/>
</dbReference>
<reference evidence="7 8" key="1">
    <citation type="submission" date="2017-08" db="EMBL/GenBank/DDBJ databases">
        <title>Infants hospitalized years apart are colonized by the same room-sourced microbial strains.</title>
        <authorList>
            <person name="Brooks B."/>
            <person name="Olm M.R."/>
            <person name="Firek B.A."/>
            <person name="Baker R."/>
            <person name="Thomas B.C."/>
            <person name="Morowitz M.J."/>
            <person name="Banfield J.F."/>
        </authorList>
    </citation>
    <scope>NUCLEOTIDE SEQUENCE [LARGE SCALE GENOMIC DNA]</scope>
    <source>
        <strain evidence="7">S2_006_000_R1_57</strain>
    </source>
</reference>
<proteinExistence type="inferred from homology"/>
<dbReference type="GO" id="GO:0005525">
    <property type="term" value="F:GTP binding"/>
    <property type="evidence" value="ECO:0007669"/>
    <property type="project" value="UniProtKB-UniRule"/>
</dbReference>
<dbReference type="InterPro" id="IPR027417">
    <property type="entry name" value="P-loop_NTPase"/>
</dbReference>
<dbReference type="PANTHER" id="PTHR30448:SF0">
    <property type="entry name" value="RNASE ADAPTER PROTEIN RAPZ"/>
    <property type="match status" value="1"/>
</dbReference>
<dbReference type="PANTHER" id="PTHR30448">
    <property type="entry name" value="RNASE ADAPTER PROTEIN RAPZ"/>
    <property type="match status" value="1"/>
</dbReference>
<keyword evidence="3 4" id="KW-0342">GTP-binding</keyword>
<dbReference type="Gene3D" id="3.40.50.300">
    <property type="entry name" value="P-loop containing nucleotide triphosphate hydrolases"/>
    <property type="match status" value="1"/>
</dbReference>
<keyword evidence="2 4" id="KW-0067">ATP-binding</keyword>
<protein>
    <submittedName>
        <fullName evidence="7">RNase adapter RapZ</fullName>
    </submittedName>
</protein>
<evidence type="ECO:0000256" key="3">
    <source>
        <dbReference type="ARBA" id="ARBA00023134"/>
    </source>
</evidence>
<evidence type="ECO:0000256" key="1">
    <source>
        <dbReference type="ARBA" id="ARBA00022741"/>
    </source>
</evidence>
<name>A0A2W5ICX7_9ACTN</name>
<dbReference type="Pfam" id="PF22740">
    <property type="entry name" value="PapZ_C"/>
    <property type="match status" value="1"/>
</dbReference>
<accession>A0A2W5ICX7</accession>
<evidence type="ECO:0000313" key="7">
    <source>
        <dbReference type="EMBL" id="PZP89941.1"/>
    </source>
</evidence>
<evidence type="ECO:0000259" key="5">
    <source>
        <dbReference type="Pfam" id="PF03668"/>
    </source>
</evidence>
<evidence type="ECO:0000256" key="4">
    <source>
        <dbReference type="HAMAP-Rule" id="MF_00636"/>
    </source>
</evidence>
<dbReference type="Pfam" id="PF03668">
    <property type="entry name" value="RapZ-like_N"/>
    <property type="match status" value="1"/>
</dbReference>